<feature type="region of interest" description="Disordered" evidence="1">
    <location>
        <begin position="1"/>
        <end position="73"/>
    </location>
</feature>
<evidence type="ECO:0000313" key="3">
    <source>
        <dbReference type="Proteomes" id="UP001153269"/>
    </source>
</evidence>
<protein>
    <submittedName>
        <fullName evidence="2">Uncharacterized protein</fullName>
    </submittedName>
</protein>
<feature type="compositionally biased region" description="Polar residues" evidence="1">
    <location>
        <begin position="146"/>
        <end position="174"/>
    </location>
</feature>
<organism evidence="2 3">
    <name type="scientific">Pleuronectes platessa</name>
    <name type="common">European plaice</name>
    <dbReference type="NCBI Taxonomy" id="8262"/>
    <lineage>
        <taxon>Eukaryota</taxon>
        <taxon>Metazoa</taxon>
        <taxon>Chordata</taxon>
        <taxon>Craniata</taxon>
        <taxon>Vertebrata</taxon>
        <taxon>Euteleostomi</taxon>
        <taxon>Actinopterygii</taxon>
        <taxon>Neopterygii</taxon>
        <taxon>Teleostei</taxon>
        <taxon>Neoteleostei</taxon>
        <taxon>Acanthomorphata</taxon>
        <taxon>Carangaria</taxon>
        <taxon>Pleuronectiformes</taxon>
        <taxon>Pleuronectoidei</taxon>
        <taxon>Pleuronectidae</taxon>
        <taxon>Pleuronectes</taxon>
    </lineage>
</organism>
<keyword evidence="3" id="KW-1185">Reference proteome</keyword>
<evidence type="ECO:0000256" key="1">
    <source>
        <dbReference type="SAM" id="MobiDB-lite"/>
    </source>
</evidence>
<dbReference type="AlphaFoldDB" id="A0A9N7Z8P7"/>
<feature type="compositionally biased region" description="Basic and acidic residues" evidence="1">
    <location>
        <begin position="52"/>
        <end position="63"/>
    </location>
</feature>
<reference evidence="2" key="1">
    <citation type="submission" date="2020-03" db="EMBL/GenBank/DDBJ databases">
        <authorList>
            <person name="Weist P."/>
        </authorList>
    </citation>
    <scope>NUCLEOTIDE SEQUENCE</scope>
</reference>
<sequence>MSRTQRAEDTSLSVSLWTQHSSPEGRTGSGQLLNYHTMSRLFEEDNPAAEPPEGRNDEVEHSEPGPNWLNWSDPTGRLLNKRVALARRAAEGKLGALLPGRDRPAGRCSGAVQRWKLEELAEVLNAGAASISLQLRLHLHREPGPTSRTHSQAVRTNTSSSSSRLQHNNKSCRLQPSGGEEEEGERELVKFPGSMLPVGPASSVQLVHGPDGADTGGTSSGPGEAPRESRVLISTHHHLLLLLHLLLHRITASHSPRKQLPPPGKLLPEVAWTTAEVQRGGESDPRTPLPEPRRRQRELRRPGRAALPPGTTPCFIPDDIGAPLAATRAGPGLPCPRHKDTFLALSPPPPPTPDSSHTFRPALKSDPNPARAAPRPAGSSPELGPTSTGPGGRRPAVPSRERKDEPIRSWEVGVTGVWTNER</sequence>
<proteinExistence type="predicted"/>
<feature type="region of interest" description="Disordered" evidence="1">
    <location>
        <begin position="275"/>
        <end position="422"/>
    </location>
</feature>
<dbReference type="EMBL" id="CADEAL010004193">
    <property type="protein sequence ID" value="CAB1453947.1"/>
    <property type="molecule type" value="Genomic_DNA"/>
</dbReference>
<feature type="compositionally biased region" description="Polar residues" evidence="1">
    <location>
        <begin position="10"/>
        <end position="37"/>
    </location>
</feature>
<accession>A0A9N7Z8P7</accession>
<comment type="caution">
    <text evidence="2">The sequence shown here is derived from an EMBL/GenBank/DDBJ whole genome shotgun (WGS) entry which is preliminary data.</text>
</comment>
<evidence type="ECO:0000313" key="2">
    <source>
        <dbReference type="EMBL" id="CAB1453947.1"/>
    </source>
</evidence>
<feature type="compositionally biased region" description="Low complexity" evidence="1">
    <location>
        <begin position="367"/>
        <end position="377"/>
    </location>
</feature>
<feature type="region of interest" description="Disordered" evidence="1">
    <location>
        <begin position="142"/>
        <end position="227"/>
    </location>
</feature>
<feature type="compositionally biased region" description="Basic and acidic residues" evidence="1">
    <location>
        <begin position="399"/>
        <end position="408"/>
    </location>
</feature>
<name>A0A9N7Z8P7_PLEPL</name>
<gene>
    <name evidence="2" type="ORF">PLEPLA_LOCUS41707</name>
</gene>
<dbReference type="Proteomes" id="UP001153269">
    <property type="component" value="Unassembled WGS sequence"/>
</dbReference>